<organism evidence="11 12">
    <name type="scientific">Tritrichomonas musculus</name>
    <dbReference type="NCBI Taxonomy" id="1915356"/>
    <lineage>
        <taxon>Eukaryota</taxon>
        <taxon>Metamonada</taxon>
        <taxon>Parabasalia</taxon>
        <taxon>Tritrichomonadida</taxon>
        <taxon>Tritrichomonadidae</taxon>
        <taxon>Tritrichomonas</taxon>
    </lineage>
</organism>
<feature type="binding site" evidence="9">
    <location>
        <position position="33"/>
    </location>
    <ligand>
        <name>ATP</name>
        <dbReference type="ChEBI" id="CHEBI:30616"/>
    </ligand>
</feature>
<evidence type="ECO:0000256" key="1">
    <source>
        <dbReference type="ARBA" id="ARBA00012513"/>
    </source>
</evidence>
<dbReference type="InterPro" id="IPR000225">
    <property type="entry name" value="Armadillo"/>
</dbReference>
<dbReference type="PROSITE" id="PS00107">
    <property type="entry name" value="PROTEIN_KINASE_ATP"/>
    <property type="match status" value="1"/>
</dbReference>
<dbReference type="Gene3D" id="1.25.10.10">
    <property type="entry name" value="Leucine-rich Repeat Variant"/>
    <property type="match status" value="1"/>
</dbReference>
<dbReference type="InterPro" id="IPR017441">
    <property type="entry name" value="Protein_kinase_ATP_BS"/>
</dbReference>
<reference evidence="11 12" key="1">
    <citation type="submission" date="2024-04" db="EMBL/GenBank/DDBJ databases">
        <title>Tritrichomonas musculus Genome.</title>
        <authorList>
            <person name="Alves-Ferreira E."/>
            <person name="Grigg M."/>
            <person name="Lorenzi H."/>
            <person name="Galac M."/>
        </authorList>
    </citation>
    <scope>NUCLEOTIDE SEQUENCE [LARGE SCALE GENOMIC DNA]</scope>
    <source>
        <strain evidence="11 12">EAF2021</strain>
    </source>
</reference>
<dbReference type="SUPFAM" id="SSF48371">
    <property type="entry name" value="ARM repeat"/>
    <property type="match status" value="1"/>
</dbReference>
<evidence type="ECO:0000256" key="8">
    <source>
        <dbReference type="ARBA" id="ARBA00048679"/>
    </source>
</evidence>
<evidence type="ECO:0000259" key="10">
    <source>
        <dbReference type="PROSITE" id="PS50011"/>
    </source>
</evidence>
<dbReference type="PANTHER" id="PTHR22983:SF6">
    <property type="entry name" value="SERINE_THREONINE-PROTEIN KINASE 36"/>
    <property type="match status" value="1"/>
</dbReference>
<protein>
    <recommendedName>
        <fullName evidence="1">non-specific serine/threonine protein kinase</fullName>
        <ecNumber evidence="1">2.7.11.1</ecNumber>
    </recommendedName>
</protein>
<keyword evidence="12" id="KW-1185">Reference proteome</keyword>
<comment type="catalytic activity">
    <reaction evidence="7">
        <text>L-threonyl-[protein] + ATP = O-phospho-L-threonyl-[protein] + ADP + H(+)</text>
        <dbReference type="Rhea" id="RHEA:46608"/>
        <dbReference type="Rhea" id="RHEA-COMP:11060"/>
        <dbReference type="Rhea" id="RHEA-COMP:11605"/>
        <dbReference type="ChEBI" id="CHEBI:15378"/>
        <dbReference type="ChEBI" id="CHEBI:30013"/>
        <dbReference type="ChEBI" id="CHEBI:30616"/>
        <dbReference type="ChEBI" id="CHEBI:61977"/>
        <dbReference type="ChEBI" id="CHEBI:456216"/>
        <dbReference type="EC" id="2.7.11.1"/>
    </reaction>
</comment>
<accession>A0ABR2IQ43</accession>
<sequence length="940" mass="105879">MQDYQLLDQVGEGSFGRVFKARKKYTSMIVAIKMINKVGQTSDDLTSFRREIDILRRVDHPHIMRMIDVFETDTEFCVVSEFGCGDLFQAVQDRNLSERSLRNIAAQLVSALCYLHDQHIIHRDLKPQNVLIVSKKIVKICDFGFARALSTTTLVLTSIKGTPLYMAPELVQEHPYDEKVDVWSLGVILFELFFGTPPFVASSLYKLIPMIIGNPVIFPGPISEKFKSFLTMMLQKDPKRRASCKELQSHPFISKVKLSKFVDTDYIIKKKMFDEALSEAFTGNSFSPSRKSLSDPLLILKAPYSYTDDKIFSAIFKIQEKNCEPDSPLVAAFISNFNRFIQKPKTLSTALATASFIMKKDPSFSPKFISGIEILGIKNLPMSSVEFYTYSLCIPYAENMVNNKKNKIDLKLDSSKSKILRDILLGFLFTPDSVDIGEIYSFISFLAQNSEPFLLSIEPSFVANVTSVVIMHPSPLVKAASLCIIARIVSKNKEATQYILPKKQFLEALKKLISINPGDIPLFCVFSSVLSFLSLTLQYFDDFEFDLNEIFKVERVRSLLNCGSYKPTTEAQLLSYISIIASPFTHIPLTNQLNEVCMKKIESLLPFHQKTFLKRFFKLPFDQISPLVSKYVIPLIENPSMCDYISNLMIDIFKKNTSKSASIAMDLVDNDILIKMSNAIKSKNDPNSMYVLFALVIASFSKPYQKLIDQAPIYLEALLSSHSSIETSLSVSSHLAKLSHSFIRPIFEYGGLIVAEVALRNPSGVITTRASILIGNICRQASLPSHSAVTIIPLLLEQMRSTLKECPRWATYAVGNAIFQNPDLAEYLIHNISPVVRLLRSKDLKTIENVAGILGNIVKKSDKFLNDLIHENVLLALVDSLDSKTEIAEKMISPISTFCQYEEARNFLKKINAAEKIQKFSESSNENVQKAAQSILKCLE</sequence>
<dbReference type="InterPro" id="IPR016024">
    <property type="entry name" value="ARM-type_fold"/>
</dbReference>
<keyword evidence="3" id="KW-0808">Transferase</keyword>
<keyword evidence="6 9" id="KW-0067">ATP-binding</keyword>
<evidence type="ECO:0000256" key="2">
    <source>
        <dbReference type="ARBA" id="ARBA00022527"/>
    </source>
</evidence>
<name>A0ABR2IQ43_9EUKA</name>
<keyword evidence="5 11" id="KW-0418">Kinase</keyword>
<dbReference type="SUPFAM" id="SSF56112">
    <property type="entry name" value="Protein kinase-like (PK-like)"/>
    <property type="match status" value="1"/>
</dbReference>
<dbReference type="Gene3D" id="1.10.510.10">
    <property type="entry name" value="Transferase(Phosphotransferase) domain 1"/>
    <property type="match status" value="1"/>
</dbReference>
<comment type="catalytic activity">
    <reaction evidence="8">
        <text>L-seryl-[protein] + ATP = O-phospho-L-seryl-[protein] + ADP + H(+)</text>
        <dbReference type="Rhea" id="RHEA:17989"/>
        <dbReference type="Rhea" id="RHEA-COMP:9863"/>
        <dbReference type="Rhea" id="RHEA-COMP:11604"/>
        <dbReference type="ChEBI" id="CHEBI:15378"/>
        <dbReference type="ChEBI" id="CHEBI:29999"/>
        <dbReference type="ChEBI" id="CHEBI:30616"/>
        <dbReference type="ChEBI" id="CHEBI:83421"/>
        <dbReference type="ChEBI" id="CHEBI:456216"/>
        <dbReference type="EC" id="2.7.11.1"/>
    </reaction>
</comment>
<dbReference type="InterPro" id="IPR011989">
    <property type="entry name" value="ARM-like"/>
</dbReference>
<evidence type="ECO:0000256" key="4">
    <source>
        <dbReference type="ARBA" id="ARBA00022741"/>
    </source>
</evidence>
<evidence type="ECO:0000256" key="3">
    <source>
        <dbReference type="ARBA" id="ARBA00022679"/>
    </source>
</evidence>
<evidence type="ECO:0000313" key="12">
    <source>
        <dbReference type="Proteomes" id="UP001470230"/>
    </source>
</evidence>
<dbReference type="PROSITE" id="PS00108">
    <property type="entry name" value="PROTEIN_KINASE_ST"/>
    <property type="match status" value="1"/>
</dbReference>
<evidence type="ECO:0000313" key="11">
    <source>
        <dbReference type="EMBL" id="KAK8867073.1"/>
    </source>
</evidence>
<comment type="caution">
    <text evidence="11">The sequence shown here is derived from an EMBL/GenBank/DDBJ whole genome shotgun (WGS) entry which is preliminary data.</text>
</comment>
<dbReference type="InterPro" id="IPR011009">
    <property type="entry name" value="Kinase-like_dom_sf"/>
</dbReference>
<dbReference type="EMBL" id="JAPFFF010000015">
    <property type="protein sequence ID" value="KAK8867073.1"/>
    <property type="molecule type" value="Genomic_DNA"/>
</dbReference>
<feature type="domain" description="Protein kinase" evidence="10">
    <location>
        <begin position="4"/>
        <end position="253"/>
    </location>
</feature>
<dbReference type="Pfam" id="PF00069">
    <property type="entry name" value="Pkinase"/>
    <property type="match status" value="1"/>
</dbReference>
<dbReference type="SMART" id="SM00220">
    <property type="entry name" value="S_TKc"/>
    <property type="match status" value="1"/>
</dbReference>
<dbReference type="EC" id="2.7.11.1" evidence="1"/>
<evidence type="ECO:0000256" key="9">
    <source>
        <dbReference type="PROSITE-ProRule" id="PRU10141"/>
    </source>
</evidence>
<keyword evidence="2 11" id="KW-0723">Serine/threonine-protein kinase</keyword>
<evidence type="ECO:0000256" key="7">
    <source>
        <dbReference type="ARBA" id="ARBA00047899"/>
    </source>
</evidence>
<dbReference type="PANTHER" id="PTHR22983">
    <property type="entry name" value="PROTEIN KINASE RELATED"/>
    <property type="match status" value="1"/>
</dbReference>
<proteinExistence type="predicted"/>
<dbReference type="InterPro" id="IPR000719">
    <property type="entry name" value="Prot_kinase_dom"/>
</dbReference>
<dbReference type="PROSITE" id="PS50011">
    <property type="entry name" value="PROTEIN_KINASE_DOM"/>
    <property type="match status" value="1"/>
</dbReference>
<gene>
    <name evidence="11" type="ORF">M9Y10_010042</name>
</gene>
<dbReference type="GO" id="GO:0004674">
    <property type="term" value="F:protein serine/threonine kinase activity"/>
    <property type="evidence" value="ECO:0007669"/>
    <property type="project" value="UniProtKB-KW"/>
</dbReference>
<evidence type="ECO:0000256" key="6">
    <source>
        <dbReference type="ARBA" id="ARBA00022840"/>
    </source>
</evidence>
<evidence type="ECO:0000256" key="5">
    <source>
        <dbReference type="ARBA" id="ARBA00022777"/>
    </source>
</evidence>
<dbReference type="InterPro" id="IPR008271">
    <property type="entry name" value="Ser/Thr_kinase_AS"/>
</dbReference>
<dbReference type="Proteomes" id="UP001470230">
    <property type="component" value="Unassembled WGS sequence"/>
</dbReference>
<keyword evidence="4 9" id="KW-0547">Nucleotide-binding</keyword>
<dbReference type="Pfam" id="PF00514">
    <property type="entry name" value="Arm"/>
    <property type="match status" value="1"/>
</dbReference>